<evidence type="ECO:0000313" key="1">
    <source>
        <dbReference type="EMBL" id="JAH87104.1"/>
    </source>
</evidence>
<organism evidence="1">
    <name type="scientific">Anguilla anguilla</name>
    <name type="common">European freshwater eel</name>
    <name type="synonym">Muraena anguilla</name>
    <dbReference type="NCBI Taxonomy" id="7936"/>
    <lineage>
        <taxon>Eukaryota</taxon>
        <taxon>Metazoa</taxon>
        <taxon>Chordata</taxon>
        <taxon>Craniata</taxon>
        <taxon>Vertebrata</taxon>
        <taxon>Euteleostomi</taxon>
        <taxon>Actinopterygii</taxon>
        <taxon>Neopterygii</taxon>
        <taxon>Teleostei</taxon>
        <taxon>Anguilliformes</taxon>
        <taxon>Anguillidae</taxon>
        <taxon>Anguilla</taxon>
    </lineage>
</organism>
<reference evidence="1" key="1">
    <citation type="submission" date="2014-11" db="EMBL/GenBank/DDBJ databases">
        <authorList>
            <person name="Amaro Gonzalez C."/>
        </authorList>
    </citation>
    <scope>NUCLEOTIDE SEQUENCE</scope>
</reference>
<dbReference type="AlphaFoldDB" id="A0A0E9W9N0"/>
<dbReference type="EMBL" id="GBXM01021473">
    <property type="protein sequence ID" value="JAH87104.1"/>
    <property type="molecule type" value="Transcribed_RNA"/>
</dbReference>
<reference evidence="1" key="2">
    <citation type="journal article" date="2015" name="Fish Shellfish Immunol.">
        <title>Early steps in the European eel (Anguilla anguilla)-Vibrio vulnificus interaction in the gills: Role of the RtxA13 toxin.</title>
        <authorList>
            <person name="Callol A."/>
            <person name="Pajuelo D."/>
            <person name="Ebbesson L."/>
            <person name="Teles M."/>
            <person name="MacKenzie S."/>
            <person name="Amaro C."/>
        </authorList>
    </citation>
    <scope>NUCLEOTIDE SEQUENCE</scope>
</reference>
<protein>
    <submittedName>
        <fullName evidence="1">Uncharacterized protein</fullName>
    </submittedName>
</protein>
<accession>A0A0E9W9N0</accession>
<sequence>MDWFMHVYNFRVHNVLIMTIARLNKMQRNITSESLSVVVFILSLFSLDHPYCQYSPDR</sequence>
<proteinExistence type="predicted"/>
<name>A0A0E9W9N0_ANGAN</name>